<dbReference type="PANTHER" id="PTHR33361">
    <property type="entry name" value="GLR0591 PROTEIN"/>
    <property type="match status" value="1"/>
</dbReference>
<proteinExistence type="predicted"/>
<dbReference type="PROSITE" id="PS51257">
    <property type="entry name" value="PROKAR_LIPOPROTEIN"/>
    <property type="match status" value="1"/>
</dbReference>
<dbReference type="RefSeq" id="WP_089914984.1">
    <property type="nucleotide sequence ID" value="NZ_FOBB01000004.1"/>
</dbReference>
<protein>
    <submittedName>
        <fullName evidence="1">Uncharacterized conserved protein, DUF885 familyt</fullName>
    </submittedName>
</protein>
<accession>A0A1H7XYX3</accession>
<evidence type="ECO:0000313" key="2">
    <source>
        <dbReference type="Proteomes" id="UP000198984"/>
    </source>
</evidence>
<evidence type="ECO:0000313" key="1">
    <source>
        <dbReference type="EMBL" id="SEM39020.1"/>
    </source>
</evidence>
<gene>
    <name evidence="1" type="ORF">SAMN04488505_104253</name>
</gene>
<reference evidence="1 2" key="1">
    <citation type="submission" date="2016-10" db="EMBL/GenBank/DDBJ databases">
        <authorList>
            <person name="de Groot N.N."/>
        </authorList>
    </citation>
    <scope>NUCLEOTIDE SEQUENCE [LARGE SCALE GENOMIC DNA]</scope>
    <source>
        <strain evidence="1 2">DSM 21039</strain>
    </source>
</reference>
<dbReference type="AlphaFoldDB" id="A0A1H7XYX3"/>
<name>A0A1H7XYX3_9BACT</name>
<dbReference type="InterPro" id="IPR010281">
    <property type="entry name" value="DUF885"/>
</dbReference>
<dbReference type="Proteomes" id="UP000198984">
    <property type="component" value="Unassembled WGS sequence"/>
</dbReference>
<organism evidence="1 2">
    <name type="scientific">Chitinophaga rupis</name>
    <dbReference type="NCBI Taxonomy" id="573321"/>
    <lineage>
        <taxon>Bacteria</taxon>
        <taxon>Pseudomonadati</taxon>
        <taxon>Bacteroidota</taxon>
        <taxon>Chitinophagia</taxon>
        <taxon>Chitinophagales</taxon>
        <taxon>Chitinophagaceae</taxon>
        <taxon>Chitinophaga</taxon>
    </lineage>
</organism>
<sequence>MYKHLIYSLSLAGLLAACNQGQKEPGTGDSSKDTTQSAAFRQYEDHFIEALWKISPDWATSVGYHKYDSVLVIPDSASQQQELAFLQQQQDSLQTYDTSKLSSALLIDYYLIRNQLAQRKWDLTTAKTQEWDPSNYNVSNTFATILNETYAPLDTRLRSFYSRLNNVPAYYAAAKQQIKDPVPELTSLAQDQNLGGLSIFEKDLADSLQKSGLAADEKKQLLARAKTAATAMKDFAAWLKALKVEHPRSFRLGKDLYEDKFKFNIQSMYSAEQIYDSAMVRKAWVHGEMARISRQLWPKYFGSAPVPTDSLVLIKRMIDTLSVQHAKPAEFQQSIEKQLPTLTAFIKEKDLLYMDPSKPLKVRKEPGYMAGVAGASISAPGPYDKGGNTYYNVGSLEGWPAPKAESFLREYNQYILQILNIHEAIPGHYTQLVHANKSPSLIKSLLSNGAMIEGWAVYTEQMMLENGYGNNAPEMWLMWYKWNLRTVCNTILDYSVHVKDMSKEDAIQLLTRQAFQQQAEAEGKWKRVSVTSVQLTSYYTGFKEIIDLRHAYQEKLGSKFNLKEFNEKFLSYGNAPVKYIRQLMLD</sequence>
<dbReference type="Pfam" id="PF05960">
    <property type="entry name" value="DUF885"/>
    <property type="match status" value="1"/>
</dbReference>
<dbReference type="STRING" id="573321.SAMN04488505_104253"/>
<keyword evidence="2" id="KW-1185">Reference proteome</keyword>
<dbReference type="EMBL" id="FOBB01000004">
    <property type="protein sequence ID" value="SEM39020.1"/>
    <property type="molecule type" value="Genomic_DNA"/>
</dbReference>
<dbReference type="OrthoDB" id="9760040at2"/>
<dbReference type="PANTHER" id="PTHR33361:SF15">
    <property type="entry name" value="DUF885 FAMILY LIPOPROTEIN"/>
    <property type="match status" value="1"/>
</dbReference>